<accession>A0A9P1GHY0</accession>
<feature type="compositionally biased region" description="Basic residues" evidence="8">
    <location>
        <begin position="773"/>
        <end position="783"/>
    </location>
</feature>
<dbReference type="PANTHER" id="PTHR22807">
    <property type="entry name" value="NOP2 YEAST -RELATED NOL1/NOP2/FMU SUN DOMAIN-CONTAINING"/>
    <property type="match status" value="1"/>
</dbReference>
<dbReference type="InterPro" id="IPR031341">
    <property type="entry name" value="Methyltr_RsmF_N"/>
</dbReference>
<name>A0A9P1GHY0_9DINO</name>
<dbReference type="EMBL" id="CAMXCT020006334">
    <property type="protein sequence ID" value="CAL1167755.1"/>
    <property type="molecule type" value="Genomic_DNA"/>
</dbReference>
<feature type="domain" description="SAM-dependent MTase RsmB/NOP-type" evidence="9">
    <location>
        <begin position="347"/>
        <end position="623"/>
    </location>
</feature>
<evidence type="ECO:0000256" key="7">
    <source>
        <dbReference type="PROSITE-ProRule" id="PRU01023"/>
    </source>
</evidence>
<keyword evidence="12" id="KW-1185">Reference proteome</keyword>
<dbReference type="InterPro" id="IPR002885">
    <property type="entry name" value="PPR_rpt"/>
</dbReference>
<feature type="binding site" evidence="7">
    <location>
        <begin position="442"/>
        <end position="448"/>
    </location>
    <ligand>
        <name>S-adenosyl-L-methionine</name>
        <dbReference type="ChEBI" id="CHEBI:59789"/>
    </ligand>
</feature>
<dbReference type="PROSITE" id="PS51375">
    <property type="entry name" value="PPR"/>
    <property type="match status" value="1"/>
</dbReference>
<dbReference type="InterPro" id="IPR011990">
    <property type="entry name" value="TPR-like_helical_dom_sf"/>
</dbReference>
<dbReference type="Pfam" id="PF01189">
    <property type="entry name" value="Methyltr_RsmB-F"/>
    <property type="match status" value="1"/>
</dbReference>
<dbReference type="InterPro" id="IPR023267">
    <property type="entry name" value="RCMT"/>
</dbReference>
<dbReference type="EMBL" id="CAMXCT030006334">
    <property type="protein sequence ID" value="CAL4801692.1"/>
    <property type="molecule type" value="Genomic_DNA"/>
</dbReference>
<comment type="caution">
    <text evidence="10">The sequence shown here is derived from an EMBL/GenBank/DDBJ whole genome shotgun (WGS) entry which is preliminary data.</text>
</comment>
<evidence type="ECO:0000313" key="11">
    <source>
        <dbReference type="EMBL" id="CAL4801692.1"/>
    </source>
</evidence>
<keyword evidence="2 7" id="KW-0489">Methyltransferase</keyword>
<evidence type="ECO:0000313" key="10">
    <source>
        <dbReference type="EMBL" id="CAI4014380.1"/>
    </source>
</evidence>
<dbReference type="InterPro" id="IPR029063">
    <property type="entry name" value="SAM-dependent_MTases_sf"/>
</dbReference>
<dbReference type="Gene3D" id="3.40.50.150">
    <property type="entry name" value="Vaccinia Virus protein VP39"/>
    <property type="match status" value="1"/>
</dbReference>
<dbReference type="PRINTS" id="PR02008">
    <property type="entry name" value="RCMTFAMILY"/>
</dbReference>
<dbReference type="Proteomes" id="UP001152797">
    <property type="component" value="Unassembled WGS sequence"/>
</dbReference>
<feature type="region of interest" description="Disordered" evidence="8">
    <location>
        <begin position="766"/>
        <end position="791"/>
    </location>
</feature>
<evidence type="ECO:0000256" key="1">
    <source>
        <dbReference type="ARBA" id="ARBA00022490"/>
    </source>
</evidence>
<dbReference type="NCBIfam" id="TIGR00756">
    <property type="entry name" value="PPR"/>
    <property type="match status" value="1"/>
</dbReference>
<protein>
    <submittedName>
        <fullName evidence="11">Ribosomal RNA small subunit methyltransferase F (16S rRNA m5C1407 methyltransferase) (rRNA (cytosine-C(5)-)-methyltransferase RsmF)</fullName>
    </submittedName>
</protein>
<evidence type="ECO:0000259" key="9">
    <source>
        <dbReference type="PROSITE" id="PS51686"/>
    </source>
</evidence>
<proteinExistence type="inferred from homology"/>
<evidence type="ECO:0000256" key="2">
    <source>
        <dbReference type="ARBA" id="ARBA00022603"/>
    </source>
</evidence>
<dbReference type="PANTHER" id="PTHR22807:SF30">
    <property type="entry name" value="28S RRNA (CYTOSINE(4447)-C(5))-METHYLTRANSFERASE-RELATED"/>
    <property type="match status" value="1"/>
</dbReference>
<keyword evidence="1" id="KW-0963">Cytoplasm</keyword>
<evidence type="ECO:0000256" key="5">
    <source>
        <dbReference type="ARBA" id="ARBA00022884"/>
    </source>
</evidence>
<dbReference type="OrthoDB" id="445680at2759"/>
<sequence>MLSHITTSQVSTKDVSTTISAFADAEEVFGYIQQLHSAGFKPNAAHFASAIRSCAKVRSWQRALALFNLMAEWRVERDVVVHNAALTACRGGSRWELALALLPPGRTTVSYNSAISAMGASAQWHLALALLAEVSLQRLQTSSITYSSSIGACEAASAWQSALEVFAATPQSFLGDAVPRALLAAKVASWATAVDVVNKAKAGGVQTDASFWNAAAAACKASWQTSLAICPSNKEAARSFNEGYCWQASMAILDLLPGKGMASPDAAARAECWAAALGILWHTGAEPSMSDLNSVAVALEKQGMEEAVQDLLLRGFQNRLRRRPYAPRSFVAKAQERLGRRASVRQLLRSAAREPKRTVRLNLGRADEGLLQQLHADGWAPQPLPWCADAFVVHGESLGHHQAHLSGQLYFQEPTSMIPPLALQEALDAKKPGQYVRVLDLCAAPGSKASQLAIWLHNRPGGGLLVANEPSEERAEKLRTNLLRSGVVNVLVTVMDGREMDALVPESFDAILLDAPCSCEGNIRKEPIALLRGAASSGPKNPLVLKQQELLHSAWHALSPGGCLVYSTCTFDEWQNEIQCRRFLEALDDVEVLQTAALEGSMLRVWPHHWDTEGFFVSAFQKCEKDMQEDVQETSEPEAPRGFCQLSQEQRWEVQRLVKEFGISPKTMVSGPQSEVWMLPELGKLEKLRQRAREPGLLLTRQDEASAELRLVAGAPLKNSARGWASLLADVEGSLSMLNMYLDLCASEGDLQAAQRVYQDMLRRGLKPDRMTRRSLAKARRRERNPETRKS</sequence>
<dbReference type="AlphaFoldDB" id="A0A9P1GHY0"/>
<evidence type="ECO:0000256" key="6">
    <source>
        <dbReference type="PROSITE-ProRule" id="PRU00708"/>
    </source>
</evidence>
<dbReference type="Pfam" id="PF17125">
    <property type="entry name" value="Methyltr_RsmF_N"/>
    <property type="match status" value="1"/>
</dbReference>
<dbReference type="SUPFAM" id="SSF53335">
    <property type="entry name" value="S-adenosyl-L-methionine-dependent methyltransferases"/>
    <property type="match status" value="1"/>
</dbReference>
<dbReference type="GO" id="GO:0070475">
    <property type="term" value="P:rRNA base methylation"/>
    <property type="evidence" value="ECO:0007669"/>
    <property type="project" value="TreeGrafter"/>
</dbReference>
<feature type="non-terminal residue" evidence="10">
    <location>
        <position position="791"/>
    </location>
</feature>
<reference evidence="10" key="1">
    <citation type="submission" date="2022-10" db="EMBL/GenBank/DDBJ databases">
        <authorList>
            <person name="Chen Y."/>
            <person name="Dougan E. K."/>
            <person name="Chan C."/>
            <person name="Rhodes N."/>
            <person name="Thang M."/>
        </authorList>
    </citation>
    <scope>NUCLEOTIDE SEQUENCE</scope>
</reference>
<evidence type="ECO:0000256" key="3">
    <source>
        <dbReference type="ARBA" id="ARBA00022679"/>
    </source>
</evidence>
<reference evidence="11 12" key="2">
    <citation type="submission" date="2024-05" db="EMBL/GenBank/DDBJ databases">
        <authorList>
            <person name="Chen Y."/>
            <person name="Shah S."/>
            <person name="Dougan E. K."/>
            <person name="Thang M."/>
            <person name="Chan C."/>
        </authorList>
    </citation>
    <scope>NUCLEOTIDE SEQUENCE [LARGE SCALE GENOMIC DNA]</scope>
</reference>
<feature type="binding site" evidence="7">
    <location>
        <position position="514"/>
    </location>
    <ligand>
        <name>S-adenosyl-L-methionine</name>
        <dbReference type="ChEBI" id="CHEBI:59789"/>
    </ligand>
</feature>
<evidence type="ECO:0000256" key="8">
    <source>
        <dbReference type="SAM" id="MobiDB-lite"/>
    </source>
</evidence>
<dbReference type="Gene3D" id="1.25.40.10">
    <property type="entry name" value="Tetratricopeptide repeat domain"/>
    <property type="match status" value="3"/>
</dbReference>
<evidence type="ECO:0000313" key="12">
    <source>
        <dbReference type="Proteomes" id="UP001152797"/>
    </source>
</evidence>
<dbReference type="CDD" id="cd02440">
    <property type="entry name" value="AdoMet_MTases"/>
    <property type="match status" value="1"/>
</dbReference>
<evidence type="ECO:0000256" key="4">
    <source>
        <dbReference type="ARBA" id="ARBA00022691"/>
    </source>
</evidence>
<dbReference type="GO" id="GO:0003723">
    <property type="term" value="F:RNA binding"/>
    <property type="evidence" value="ECO:0007669"/>
    <property type="project" value="UniProtKB-UniRule"/>
</dbReference>
<dbReference type="PROSITE" id="PS51686">
    <property type="entry name" value="SAM_MT_RSMB_NOP"/>
    <property type="match status" value="1"/>
</dbReference>
<dbReference type="Pfam" id="PF01535">
    <property type="entry name" value="PPR"/>
    <property type="match status" value="2"/>
</dbReference>
<dbReference type="InterPro" id="IPR049560">
    <property type="entry name" value="MeTrfase_RsmB-F_NOP2_cat"/>
</dbReference>
<feature type="binding site" evidence="7">
    <location>
        <position position="469"/>
    </location>
    <ligand>
        <name>S-adenosyl-L-methionine</name>
        <dbReference type="ChEBI" id="CHEBI:59789"/>
    </ligand>
</feature>
<dbReference type="GO" id="GO:0009383">
    <property type="term" value="F:rRNA (cytosine-C5-)-methyltransferase activity"/>
    <property type="evidence" value="ECO:0007669"/>
    <property type="project" value="TreeGrafter"/>
</dbReference>
<feature type="repeat" description="PPR" evidence="6">
    <location>
        <begin position="734"/>
        <end position="768"/>
    </location>
</feature>
<feature type="binding site" evidence="7">
    <location>
        <position position="496"/>
    </location>
    <ligand>
        <name>S-adenosyl-L-methionine</name>
        <dbReference type="ChEBI" id="CHEBI:59789"/>
    </ligand>
</feature>
<dbReference type="Gene3D" id="3.30.70.1170">
    <property type="entry name" value="Sun protein, domain 3"/>
    <property type="match status" value="1"/>
</dbReference>
<dbReference type="EMBL" id="CAMXCT010006334">
    <property type="protein sequence ID" value="CAI4014380.1"/>
    <property type="molecule type" value="Genomic_DNA"/>
</dbReference>
<organism evidence="10">
    <name type="scientific">Cladocopium goreaui</name>
    <dbReference type="NCBI Taxonomy" id="2562237"/>
    <lineage>
        <taxon>Eukaryota</taxon>
        <taxon>Sar</taxon>
        <taxon>Alveolata</taxon>
        <taxon>Dinophyceae</taxon>
        <taxon>Suessiales</taxon>
        <taxon>Symbiodiniaceae</taxon>
        <taxon>Cladocopium</taxon>
    </lineage>
</organism>
<comment type="similarity">
    <text evidence="7">Belongs to the class I-like SAM-binding methyltransferase superfamily. RsmB/NOP family.</text>
</comment>
<keyword evidence="3 7" id="KW-0808">Transferase</keyword>
<gene>
    <name evidence="10" type="ORF">C1SCF055_LOCUS39288</name>
</gene>
<keyword evidence="5 7" id="KW-0694">RNA-binding</keyword>
<keyword evidence="4 7" id="KW-0949">S-adenosyl-L-methionine</keyword>
<dbReference type="InterPro" id="IPR001678">
    <property type="entry name" value="MeTrfase_RsmB-F_NOP2_dom"/>
</dbReference>
<feature type="active site" description="Nucleophile" evidence="7">
    <location>
        <position position="569"/>
    </location>
</feature>